<reference evidence="2 3" key="1">
    <citation type="submission" date="2020-08" db="EMBL/GenBank/DDBJ databases">
        <title>A Genomic Blueprint of the Chicken Gut Microbiome.</title>
        <authorList>
            <person name="Gilroy R."/>
            <person name="Ravi A."/>
            <person name="Getino M."/>
            <person name="Pursley I."/>
            <person name="Horton D.L."/>
            <person name="Alikhan N.-F."/>
            <person name="Baker D."/>
            <person name="Gharbi K."/>
            <person name="Hall N."/>
            <person name="Watson M."/>
            <person name="Adriaenssens E.M."/>
            <person name="Foster-Nyarko E."/>
            <person name="Jarju S."/>
            <person name="Secka A."/>
            <person name="Antonio M."/>
            <person name="Oren A."/>
            <person name="Chaudhuri R."/>
            <person name="La Ragione R.M."/>
            <person name="Hildebrand F."/>
            <person name="Pallen M.J."/>
        </authorList>
    </citation>
    <scope>NUCLEOTIDE SEQUENCE [LARGE SCALE GENOMIC DNA]</scope>
    <source>
        <strain evidence="2 3">Sa2CUA2</strain>
    </source>
</reference>
<dbReference type="EMBL" id="JACSQG010000010">
    <property type="protein sequence ID" value="MBD7978585.1"/>
    <property type="molecule type" value="Genomic_DNA"/>
</dbReference>
<accession>A0ABR8TSW1</accession>
<protein>
    <submittedName>
        <fullName evidence="2">Transposase</fullName>
    </submittedName>
</protein>
<dbReference type="NCBIfam" id="NF047646">
    <property type="entry name" value="REP_Tyr_transpos"/>
    <property type="match status" value="1"/>
</dbReference>
<organism evidence="2 3">
    <name type="scientific">Serpens gallinarum</name>
    <dbReference type="NCBI Taxonomy" id="2763075"/>
    <lineage>
        <taxon>Bacteria</taxon>
        <taxon>Pseudomonadati</taxon>
        <taxon>Pseudomonadota</taxon>
        <taxon>Gammaproteobacteria</taxon>
        <taxon>Pseudomonadales</taxon>
        <taxon>Pseudomonadaceae</taxon>
        <taxon>Pseudomonas</taxon>
    </lineage>
</organism>
<evidence type="ECO:0000313" key="2">
    <source>
        <dbReference type="EMBL" id="MBD7978585.1"/>
    </source>
</evidence>
<dbReference type="RefSeq" id="WP_251837368.1">
    <property type="nucleotide sequence ID" value="NZ_JACSQG010000010.1"/>
</dbReference>
<dbReference type="SMART" id="SM01321">
    <property type="entry name" value="Y1_Tnp"/>
    <property type="match status" value="1"/>
</dbReference>
<keyword evidence="3" id="KW-1185">Reference proteome</keyword>
<evidence type="ECO:0000313" key="3">
    <source>
        <dbReference type="Proteomes" id="UP000611945"/>
    </source>
</evidence>
<gene>
    <name evidence="2" type="ORF">H9642_15475</name>
</gene>
<dbReference type="InterPro" id="IPR036515">
    <property type="entry name" value="Transposase_17_sf"/>
</dbReference>
<dbReference type="Pfam" id="PF01797">
    <property type="entry name" value="Y1_Tnp"/>
    <property type="match status" value="1"/>
</dbReference>
<dbReference type="InterPro" id="IPR002686">
    <property type="entry name" value="Transposase_17"/>
</dbReference>
<dbReference type="PANTHER" id="PTHR36966">
    <property type="entry name" value="REP-ASSOCIATED TYROSINE TRANSPOSASE"/>
    <property type="match status" value="1"/>
</dbReference>
<dbReference type="InterPro" id="IPR052715">
    <property type="entry name" value="RAYT_transposase"/>
</dbReference>
<comment type="caution">
    <text evidence="2">The sequence shown here is derived from an EMBL/GenBank/DDBJ whole genome shotgun (WGS) entry which is preliminary data.</text>
</comment>
<proteinExistence type="predicted"/>
<sequence>MPRKFLLKGRTSQTNQIYHVTTCTEARHPWFVNFRIARIVITEMRRLQEEQRVVSLAWVVMPDHVHWLLQLREDSDLSQVIKKLKGRSSRQIRLQSGQTAPVWQRGYHDHALRCDESVPQIARYIVANPLRAGLVERIGLYPHWDAIWL</sequence>
<feature type="domain" description="Transposase IS200-like" evidence="1">
    <location>
        <begin position="13"/>
        <end position="128"/>
    </location>
</feature>
<name>A0ABR8TSW1_9PSED</name>
<dbReference type="SUPFAM" id="SSF143422">
    <property type="entry name" value="Transposase IS200-like"/>
    <property type="match status" value="1"/>
</dbReference>
<dbReference type="Proteomes" id="UP000611945">
    <property type="component" value="Unassembled WGS sequence"/>
</dbReference>
<evidence type="ECO:0000259" key="1">
    <source>
        <dbReference type="SMART" id="SM01321"/>
    </source>
</evidence>
<dbReference type="Gene3D" id="3.30.70.1290">
    <property type="entry name" value="Transposase IS200-like"/>
    <property type="match status" value="1"/>
</dbReference>
<dbReference type="PANTHER" id="PTHR36966:SF1">
    <property type="entry name" value="REP-ASSOCIATED TYROSINE TRANSPOSASE"/>
    <property type="match status" value="1"/>
</dbReference>